<dbReference type="STRING" id="418985.A0A1V9XN86"/>
<dbReference type="GO" id="GO:0006412">
    <property type="term" value="P:translation"/>
    <property type="evidence" value="ECO:0007669"/>
    <property type="project" value="InterPro"/>
</dbReference>
<organism evidence="7 8">
    <name type="scientific">Tropilaelaps mercedesae</name>
    <dbReference type="NCBI Taxonomy" id="418985"/>
    <lineage>
        <taxon>Eukaryota</taxon>
        <taxon>Metazoa</taxon>
        <taxon>Ecdysozoa</taxon>
        <taxon>Arthropoda</taxon>
        <taxon>Chelicerata</taxon>
        <taxon>Arachnida</taxon>
        <taxon>Acari</taxon>
        <taxon>Parasitiformes</taxon>
        <taxon>Mesostigmata</taxon>
        <taxon>Gamasina</taxon>
        <taxon>Dermanyssoidea</taxon>
        <taxon>Laelapidae</taxon>
        <taxon>Tropilaelaps</taxon>
    </lineage>
</organism>
<reference evidence="7 8" key="1">
    <citation type="journal article" date="2017" name="Gigascience">
        <title>Draft genome of the honey bee ectoparasitic mite, Tropilaelaps mercedesae, is shaped by the parasitic life history.</title>
        <authorList>
            <person name="Dong X."/>
            <person name="Armstrong S.D."/>
            <person name="Xia D."/>
            <person name="Makepeace B.L."/>
            <person name="Darby A.C."/>
            <person name="Kadowaki T."/>
        </authorList>
    </citation>
    <scope>NUCLEOTIDE SEQUENCE [LARGE SCALE GENOMIC DNA]</scope>
    <source>
        <strain evidence="7">Wuxi-XJTLU</strain>
    </source>
</reference>
<evidence type="ECO:0000313" key="8">
    <source>
        <dbReference type="Proteomes" id="UP000192247"/>
    </source>
</evidence>
<evidence type="ECO:0000256" key="5">
    <source>
        <dbReference type="ARBA" id="ARBA00035530"/>
    </source>
</evidence>
<feature type="region of interest" description="Disordered" evidence="6">
    <location>
        <begin position="1"/>
        <end position="43"/>
    </location>
</feature>
<keyword evidence="3" id="KW-0687">Ribonucleoprotein</keyword>
<evidence type="ECO:0000256" key="2">
    <source>
        <dbReference type="ARBA" id="ARBA00022980"/>
    </source>
</evidence>
<accession>A0A1V9XN86</accession>
<comment type="caution">
    <text evidence="7">The sequence shown here is derived from an EMBL/GenBank/DDBJ whole genome shotgun (WGS) entry which is preliminary data.</text>
</comment>
<comment type="similarity">
    <text evidence="1">Belongs to the eukaryotic ribosomal protein eL33 family.</text>
</comment>
<proteinExistence type="inferred from homology"/>
<dbReference type="GO" id="GO:1990904">
    <property type="term" value="C:ribonucleoprotein complex"/>
    <property type="evidence" value="ECO:0007669"/>
    <property type="project" value="UniProtKB-KW"/>
</dbReference>
<dbReference type="InterPro" id="IPR001780">
    <property type="entry name" value="Ribosomal_eL33"/>
</dbReference>
<sequence>MADTTKKAPKKAPAQATITSKKDSKKTPALVESEVRHLRPTPKGRLHAKAVFTGFRRGQRNQREHTALLKIEGCLRRQAAQFYVGKRCVYLYRAKNSKRIPGKSRDQKSKIRAIWGRVFRT</sequence>
<keyword evidence="8" id="KW-1185">Reference proteome</keyword>
<dbReference type="Pfam" id="PF01247">
    <property type="entry name" value="Ribosomal_L35Ae"/>
    <property type="match status" value="1"/>
</dbReference>
<dbReference type="InParanoid" id="A0A1V9XN86"/>
<dbReference type="InterPro" id="IPR009000">
    <property type="entry name" value="Transl_B-barrel_sf"/>
</dbReference>
<evidence type="ECO:0000256" key="1">
    <source>
        <dbReference type="ARBA" id="ARBA00009269"/>
    </source>
</evidence>
<dbReference type="OrthoDB" id="1166329at2759"/>
<dbReference type="InterPro" id="IPR038661">
    <property type="entry name" value="Ribosomal_eL33_sf"/>
</dbReference>
<evidence type="ECO:0000313" key="7">
    <source>
        <dbReference type="EMBL" id="OQR74947.1"/>
    </source>
</evidence>
<evidence type="ECO:0000256" key="4">
    <source>
        <dbReference type="ARBA" id="ARBA00035228"/>
    </source>
</evidence>
<dbReference type="SUPFAM" id="SSF50447">
    <property type="entry name" value="Translation proteins"/>
    <property type="match status" value="1"/>
</dbReference>
<dbReference type="EMBL" id="MNPL01007121">
    <property type="protein sequence ID" value="OQR74947.1"/>
    <property type="molecule type" value="Genomic_DNA"/>
</dbReference>
<gene>
    <name evidence="7" type="ORF">BIW11_08745</name>
</gene>
<dbReference type="Proteomes" id="UP000192247">
    <property type="component" value="Unassembled WGS sequence"/>
</dbReference>
<dbReference type="FunCoup" id="A0A1V9XN86">
    <property type="interactions" value="697"/>
</dbReference>
<protein>
    <recommendedName>
        <fullName evidence="4">Large ribosomal subunit protein eL33</fullName>
    </recommendedName>
    <alternativeName>
        <fullName evidence="5">60S ribosomal protein L35a</fullName>
    </alternativeName>
</protein>
<dbReference type="GO" id="GO:0003735">
    <property type="term" value="F:structural constituent of ribosome"/>
    <property type="evidence" value="ECO:0007669"/>
    <property type="project" value="InterPro"/>
</dbReference>
<feature type="non-terminal residue" evidence="7">
    <location>
        <position position="121"/>
    </location>
</feature>
<name>A0A1V9XN86_9ACAR</name>
<keyword evidence="2 7" id="KW-0689">Ribosomal protein</keyword>
<dbReference type="GO" id="GO:0005840">
    <property type="term" value="C:ribosome"/>
    <property type="evidence" value="ECO:0007669"/>
    <property type="project" value="UniProtKB-KW"/>
</dbReference>
<dbReference type="PANTHER" id="PTHR10902">
    <property type="entry name" value="60S RIBOSOMAL PROTEIN L35A"/>
    <property type="match status" value="1"/>
</dbReference>
<evidence type="ECO:0000256" key="3">
    <source>
        <dbReference type="ARBA" id="ARBA00023274"/>
    </source>
</evidence>
<evidence type="ECO:0000256" key="6">
    <source>
        <dbReference type="SAM" id="MobiDB-lite"/>
    </source>
</evidence>
<dbReference type="Gene3D" id="2.40.10.190">
    <property type="entry name" value="translation elongation factor selb, chain A, domain 4"/>
    <property type="match status" value="1"/>
</dbReference>
<dbReference type="AlphaFoldDB" id="A0A1V9XN86"/>